<dbReference type="InterPro" id="IPR036397">
    <property type="entry name" value="RNaseH_sf"/>
</dbReference>
<comment type="caution">
    <text evidence="2">The sequence shown here is derived from an EMBL/GenBank/DDBJ whole genome shotgun (WGS) entry which is preliminary data.</text>
</comment>
<dbReference type="Proteomes" id="UP001152795">
    <property type="component" value="Unassembled WGS sequence"/>
</dbReference>
<reference evidence="2" key="1">
    <citation type="submission" date="2020-04" db="EMBL/GenBank/DDBJ databases">
        <authorList>
            <person name="Alioto T."/>
            <person name="Alioto T."/>
            <person name="Gomez Garrido J."/>
        </authorList>
    </citation>
    <scope>NUCLEOTIDE SEQUENCE</scope>
    <source>
        <strain evidence="2">A484AB</strain>
    </source>
</reference>
<evidence type="ECO:0000313" key="2">
    <source>
        <dbReference type="EMBL" id="CAB4020788.1"/>
    </source>
</evidence>
<evidence type="ECO:0000259" key="1">
    <source>
        <dbReference type="Pfam" id="PF24764"/>
    </source>
</evidence>
<gene>
    <name evidence="2" type="ORF">PACLA_8A065161</name>
</gene>
<dbReference type="OrthoDB" id="5975479at2759"/>
<keyword evidence="3" id="KW-1185">Reference proteome</keyword>
<dbReference type="Gene3D" id="3.30.420.10">
    <property type="entry name" value="Ribonuclease H-like superfamily/Ribonuclease H"/>
    <property type="match status" value="1"/>
</dbReference>
<dbReference type="EMBL" id="CACRXK020011127">
    <property type="protein sequence ID" value="CAB4020788.1"/>
    <property type="molecule type" value="Genomic_DNA"/>
</dbReference>
<dbReference type="GO" id="GO:0003676">
    <property type="term" value="F:nucleic acid binding"/>
    <property type="evidence" value="ECO:0007669"/>
    <property type="project" value="InterPro"/>
</dbReference>
<feature type="domain" description="Integrase core" evidence="1">
    <location>
        <begin position="127"/>
        <end position="301"/>
    </location>
</feature>
<dbReference type="PANTHER" id="PTHR46791">
    <property type="entry name" value="EXPRESSED PROTEIN"/>
    <property type="match status" value="1"/>
</dbReference>
<dbReference type="PANTHER" id="PTHR46791:SF5">
    <property type="entry name" value="CLR5 DOMAIN-CONTAINING PROTEIN-RELATED"/>
    <property type="match status" value="1"/>
</dbReference>
<dbReference type="InterPro" id="IPR058913">
    <property type="entry name" value="Integrase_dom_put"/>
</dbReference>
<protein>
    <submittedName>
        <fullName evidence="2">PREDICTED: uncharacterized protein LOC107352934</fullName>
    </submittedName>
</protein>
<organism evidence="2 3">
    <name type="scientific">Paramuricea clavata</name>
    <name type="common">Red gorgonian</name>
    <name type="synonym">Violescent sea-whip</name>
    <dbReference type="NCBI Taxonomy" id="317549"/>
    <lineage>
        <taxon>Eukaryota</taxon>
        <taxon>Metazoa</taxon>
        <taxon>Cnidaria</taxon>
        <taxon>Anthozoa</taxon>
        <taxon>Octocorallia</taxon>
        <taxon>Malacalcyonacea</taxon>
        <taxon>Plexauridae</taxon>
        <taxon>Paramuricea</taxon>
    </lineage>
</organism>
<dbReference type="Pfam" id="PF24764">
    <property type="entry name" value="rva_4"/>
    <property type="match status" value="1"/>
</dbReference>
<name>A0A6S7KK08_PARCT</name>
<dbReference type="SUPFAM" id="SSF53098">
    <property type="entry name" value="Ribonuclease H-like"/>
    <property type="match status" value="1"/>
</dbReference>
<dbReference type="InterPro" id="IPR012337">
    <property type="entry name" value="RNaseH-like_sf"/>
</dbReference>
<evidence type="ECO:0000313" key="3">
    <source>
        <dbReference type="Proteomes" id="UP001152795"/>
    </source>
</evidence>
<dbReference type="AlphaFoldDB" id="A0A6S7KK08"/>
<accession>A0A6S7KK08</accession>
<sequence length="360" mass="41529">MPDVLRSFQDIEFLRNRLGALRQEFEGRSNNMQDDNCEEEYNLRSRLENTNEGRGRRRVEIAQSQLEALHNAGGFRWNDAARMLQVSSRTLGRRRHELGMRVEGREFSDISDIQLDNVVREVLQSTPHIDGNHKLIQPYRIVIKGGIDGYSRLVAFLQASTNNAAATVLNLFHSAVERYNLPSRVRSDLGLENIEVGRYMLEQRGINRGSIITGTSVHNQRIEQLWRDVNRVIVSLFLNIFLYLVGNNMLDPSNKMHLFVLQFVYLDLINSALDQFRSQWNNHPVSTECKFSSQQLWIRGIDEDGPVPEQQQNYQVLVPQYSINITDEQLHHIRREIQAVSDNNGITQYITALNIVSSIL</sequence>
<proteinExistence type="predicted"/>